<dbReference type="OrthoDB" id="307488at2759"/>
<feature type="region of interest" description="Disordered" evidence="3">
    <location>
        <begin position="76"/>
        <end position="157"/>
    </location>
</feature>
<protein>
    <recommendedName>
        <fullName evidence="2">Type 1 phosphatases regulator</fullName>
    </recommendedName>
</protein>
<feature type="region of interest" description="Disordered" evidence="3">
    <location>
        <begin position="1"/>
        <end position="50"/>
    </location>
</feature>
<keyword evidence="2" id="KW-0539">Nucleus</keyword>
<dbReference type="Proteomes" id="UP000253551">
    <property type="component" value="Unassembled WGS sequence"/>
</dbReference>
<sequence>MSAHPETFTRTRDATPTVSHGSRTIAIEENQVINPSDEETTSDEGEHVGILRLRGDMNSRRRRVIQWDENVIDNEHMNKKKSKVCCIYHKPRPVGESSDSSSSSSSSENDSDSEDSHTGHCSHRHGKKKKKRNPRDVSPNAYERQPVYKDRPKPVNQ</sequence>
<comment type="caution">
    <text evidence="4">The sequence shown here is derived from an EMBL/GenBank/DDBJ whole genome shotgun (WGS) entry which is preliminary data.</text>
</comment>
<comment type="subcellular location">
    <subcellularLocation>
        <location evidence="2">Nucleus</location>
    </subcellularLocation>
</comment>
<dbReference type="GO" id="GO:0005634">
    <property type="term" value="C:nucleus"/>
    <property type="evidence" value="ECO:0007669"/>
    <property type="project" value="UniProtKB-SubCell"/>
</dbReference>
<dbReference type="PANTHER" id="PTHR20835">
    <property type="entry name" value="E3 UBIQUITIN-PROTEIN LIGASE PPP1R11-RELATED"/>
    <property type="match status" value="1"/>
</dbReference>
<dbReference type="STRING" id="4846.A0A367JCF0"/>
<feature type="compositionally biased region" description="Basic residues" evidence="3">
    <location>
        <begin position="120"/>
        <end position="133"/>
    </location>
</feature>
<proteinExistence type="inferred from homology"/>
<comment type="function">
    <text evidence="2">Regulator of type 1 phosphatases which maintains protein phosphatase activity under strict control.</text>
</comment>
<feature type="compositionally biased region" description="Low complexity" evidence="3">
    <location>
        <begin position="96"/>
        <end position="108"/>
    </location>
</feature>
<comment type="similarity">
    <text evidence="1 2">Belongs to the YPI1 family.</text>
</comment>
<name>A0A367JCF0_RHIST</name>
<evidence type="ECO:0000256" key="3">
    <source>
        <dbReference type="SAM" id="MobiDB-lite"/>
    </source>
</evidence>
<dbReference type="PANTHER" id="PTHR20835:SF0">
    <property type="entry name" value="E3 UBIQUITIN-PROTEIN LIGASE PPP1R11"/>
    <property type="match status" value="1"/>
</dbReference>
<dbReference type="Pfam" id="PF07491">
    <property type="entry name" value="PPI_Ypi1"/>
    <property type="match status" value="1"/>
</dbReference>
<evidence type="ECO:0000256" key="1">
    <source>
        <dbReference type="ARBA" id="ARBA00005605"/>
    </source>
</evidence>
<dbReference type="InterPro" id="IPR011107">
    <property type="entry name" value="PPI_Ypi1"/>
</dbReference>
<feature type="compositionally biased region" description="Basic and acidic residues" evidence="3">
    <location>
        <begin position="146"/>
        <end position="157"/>
    </location>
</feature>
<dbReference type="AlphaFoldDB" id="A0A367JCF0"/>
<organism evidence="4 5">
    <name type="scientific">Rhizopus stolonifer</name>
    <name type="common">Rhizopus nigricans</name>
    <dbReference type="NCBI Taxonomy" id="4846"/>
    <lineage>
        <taxon>Eukaryota</taxon>
        <taxon>Fungi</taxon>
        <taxon>Fungi incertae sedis</taxon>
        <taxon>Mucoromycota</taxon>
        <taxon>Mucoromycotina</taxon>
        <taxon>Mucoromycetes</taxon>
        <taxon>Mucorales</taxon>
        <taxon>Mucorineae</taxon>
        <taxon>Rhizopodaceae</taxon>
        <taxon>Rhizopus</taxon>
    </lineage>
</organism>
<evidence type="ECO:0000256" key="2">
    <source>
        <dbReference type="RuleBase" id="RU367162"/>
    </source>
</evidence>
<keyword evidence="5" id="KW-1185">Reference proteome</keyword>
<dbReference type="GO" id="GO:0004865">
    <property type="term" value="F:protein serine/threonine phosphatase inhibitor activity"/>
    <property type="evidence" value="ECO:0007669"/>
    <property type="project" value="UniProtKB-UniRule"/>
</dbReference>
<dbReference type="EMBL" id="PJQM01003681">
    <property type="protein sequence ID" value="RCH87614.1"/>
    <property type="molecule type" value="Genomic_DNA"/>
</dbReference>
<evidence type="ECO:0000313" key="4">
    <source>
        <dbReference type="EMBL" id="RCH87614.1"/>
    </source>
</evidence>
<reference evidence="4 5" key="1">
    <citation type="journal article" date="2018" name="G3 (Bethesda)">
        <title>Phylogenetic and Phylogenomic Definition of Rhizopus Species.</title>
        <authorList>
            <person name="Gryganskyi A.P."/>
            <person name="Golan J."/>
            <person name="Dolatabadi S."/>
            <person name="Mondo S."/>
            <person name="Robb S."/>
            <person name="Idnurm A."/>
            <person name="Muszewska A."/>
            <person name="Steczkiewicz K."/>
            <person name="Masonjones S."/>
            <person name="Liao H.L."/>
            <person name="Gajdeczka M.T."/>
            <person name="Anike F."/>
            <person name="Vuek A."/>
            <person name="Anishchenko I.M."/>
            <person name="Voigt K."/>
            <person name="de Hoog G.S."/>
            <person name="Smith M.E."/>
            <person name="Heitman J."/>
            <person name="Vilgalys R."/>
            <person name="Stajich J.E."/>
        </authorList>
    </citation>
    <scope>NUCLEOTIDE SEQUENCE [LARGE SCALE GENOMIC DNA]</scope>
    <source>
        <strain evidence="4 5">LSU 92-RS-03</strain>
    </source>
</reference>
<dbReference type="GO" id="GO:0008157">
    <property type="term" value="F:protein phosphatase 1 binding"/>
    <property type="evidence" value="ECO:0007669"/>
    <property type="project" value="TreeGrafter"/>
</dbReference>
<accession>A0A367JCF0</accession>
<evidence type="ECO:0000313" key="5">
    <source>
        <dbReference type="Proteomes" id="UP000253551"/>
    </source>
</evidence>
<gene>
    <name evidence="4" type="ORF">CU098_009446</name>
</gene>